<dbReference type="InterPro" id="IPR043148">
    <property type="entry name" value="TagF_C"/>
</dbReference>
<evidence type="ECO:0000313" key="2">
    <source>
        <dbReference type="Proteomes" id="UP000321832"/>
    </source>
</evidence>
<proteinExistence type="predicted"/>
<sequence>MATNSPRAERAAIMAAGQLGIPSICAVDLFALQEVQWIGQPGYATRVCVLNDSVRRMFLEHGRRSEEIIVTGNPAFDRLTSVAAVDAGAALRQARGWNDGLTTVLWASQIEPERHPFTDRCGDPTLPRRVEARLRALVASDPSFRLVVRYHPSERVQFRAAPRVEFSATSENIADLLHAVDVVVVTASTVGLEAAIAGRPVISVDESIFTPDTRYAEMGVARGVASANEVASAVREAAAGAGVAFSQGQSGRSATGEILRVMDSLLS</sequence>
<dbReference type="Gene3D" id="3.40.50.12580">
    <property type="match status" value="1"/>
</dbReference>
<organism evidence="1 2">
    <name type="scientific">Piscinibacter aquaticus</name>
    <dbReference type="NCBI Taxonomy" id="392597"/>
    <lineage>
        <taxon>Bacteria</taxon>
        <taxon>Pseudomonadati</taxon>
        <taxon>Pseudomonadota</taxon>
        <taxon>Betaproteobacteria</taxon>
        <taxon>Burkholderiales</taxon>
        <taxon>Sphaerotilaceae</taxon>
        <taxon>Piscinibacter</taxon>
    </lineage>
</organism>
<comment type="caution">
    <text evidence="1">The sequence shown here is derived from an EMBL/GenBank/DDBJ whole genome shotgun (WGS) entry which is preliminary data.</text>
</comment>
<accession>A0A5C6TY75</accession>
<dbReference type="SUPFAM" id="SSF53756">
    <property type="entry name" value="UDP-Glycosyltransferase/glycogen phosphorylase"/>
    <property type="match status" value="1"/>
</dbReference>
<dbReference type="AlphaFoldDB" id="A0A5C6TY75"/>
<dbReference type="Proteomes" id="UP000321832">
    <property type="component" value="Unassembled WGS sequence"/>
</dbReference>
<evidence type="ECO:0000313" key="1">
    <source>
        <dbReference type="EMBL" id="TXC65467.1"/>
    </source>
</evidence>
<evidence type="ECO:0008006" key="3">
    <source>
        <dbReference type="Google" id="ProtNLM"/>
    </source>
</evidence>
<keyword evidence="2" id="KW-1185">Reference proteome</keyword>
<dbReference type="EMBL" id="VOPW01000001">
    <property type="protein sequence ID" value="TXC65467.1"/>
    <property type="molecule type" value="Genomic_DNA"/>
</dbReference>
<gene>
    <name evidence="1" type="ORF">FSC37_03250</name>
</gene>
<protein>
    <recommendedName>
        <fullName evidence="3">UDP-N-acetyl glucosamine 2-epimerase</fullName>
    </recommendedName>
</protein>
<name>A0A5C6TY75_9BURK</name>
<reference evidence="1 2" key="1">
    <citation type="submission" date="2019-08" db="EMBL/GenBank/DDBJ databases">
        <authorList>
            <person name="Khan S.A."/>
            <person name="Jeon C.O."/>
            <person name="Jeong S.E."/>
        </authorList>
    </citation>
    <scope>NUCLEOTIDE SEQUENCE [LARGE SCALE GENOMIC DNA]</scope>
    <source>
        <strain evidence="2">IMCC1728</strain>
    </source>
</reference>